<dbReference type="Pfam" id="PF23451">
    <property type="entry name" value="Zn_ribbon_PaaD"/>
    <property type="match status" value="1"/>
</dbReference>
<dbReference type="AlphaFoldDB" id="A0A1T4JRA7"/>
<gene>
    <name evidence="3" type="ORF">SAMN04488132_101107</name>
</gene>
<accession>A0A1T4JRA7</accession>
<dbReference type="InterPro" id="IPR056572">
    <property type="entry name" value="Zn_ribbon_PaaD"/>
</dbReference>
<dbReference type="Gene3D" id="3.30.300.130">
    <property type="entry name" value="Fe-S cluster assembly (FSCA)"/>
    <property type="match status" value="1"/>
</dbReference>
<evidence type="ECO:0000259" key="1">
    <source>
        <dbReference type="Pfam" id="PF01883"/>
    </source>
</evidence>
<organism evidence="3 4">
    <name type="scientific">Sediminibacterium ginsengisoli</name>
    <dbReference type="NCBI Taxonomy" id="413434"/>
    <lineage>
        <taxon>Bacteria</taxon>
        <taxon>Pseudomonadati</taxon>
        <taxon>Bacteroidota</taxon>
        <taxon>Chitinophagia</taxon>
        <taxon>Chitinophagales</taxon>
        <taxon>Chitinophagaceae</taxon>
        <taxon>Sediminibacterium</taxon>
    </lineage>
</organism>
<sequence>MQVAENDIVRKVRALLETVCDPEIPVLTITDLGIVRAVHVTDDKESPDIEIVITPTYSGCPAMDVISMQIRMVLLEAGFKNIKITQVLSPAWTTDWMSEAGRQKLKAYGIAPPASTQSVCTPDAFQAEEAVQCPQCNSYNTKLISRFGSTACKSLYQCNDCKEPFDYFKCH</sequence>
<dbReference type="SUPFAM" id="SSF117916">
    <property type="entry name" value="Fe-S cluster assembly (FSCA) domain-like"/>
    <property type="match status" value="1"/>
</dbReference>
<feature type="domain" description="PaaD zinc beta ribbon" evidence="2">
    <location>
        <begin position="123"/>
        <end position="169"/>
    </location>
</feature>
<dbReference type="PANTHER" id="PTHR42831:SF3">
    <property type="entry name" value="1,2-PHENYLACETYL-COA EPOXIDASE, SUBUNIT D-RELATED"/>
    <property type="match status" value="1"/>
</dbReference>
<dbReference type="PANTHER" id="PTHR42831">
    <property type="entry name" value="FE-S PROTEIN MATURATION AUXILIARY FACTOR YITW"/>
    <property type="match status" value="1"/>
</dbReference>
<keyword evidence="4" id="KW-1185">Reference proteome</keyword>
<feature type="domain" description="MIP18 family-like" evidence="1">
    <location>
        <begin position="11"/>
        <end position="75"/>
    </location>
</feature>
<name>A0A1T4JRA7_9BACT</name>
<dbReference type="STRING" id="413434.SAMN04488132_101107"/>
<proteinExistence type="predicted"/>
<dbReference type="EMBL" id="FUWH01000001">
    <property type="protein sequence ID" value="SJZ32699.1"/>
    <property type="molecule type" value="Genomic_DNA"/>
</dbReference>
<dbReference type="InterPro" id="IPR052339">
    <property type="entry name" value="Fe-S_Maturation_MIP18"/>
</dbReference>
<reference evidence="3 4" key="1">
    <citation type="submission" date="2017-02" db="EMBL/GenBank/DDBJ databases">
        <authorList>
            <person name="Peterson S.W."/>
        </authorList>
    </citation>
    <scope>NUCLEOTIDE SEQUENCE [LARGE SCALE GENOMIC DNA]</scope>
    <source>
        <strain evidence="3 4">DSM 22335</strain>
    </source>
</reference>
<dbReference type="InterPro" id="IPR002744">
    <property type="entry name" value="MIP18-like"/>
</dbReference>
<dbReference type="Pfam" id="PF01883">
    <property type="entry name" value="FeS_assembly_P"/>
    <property type="match status" value="1"/>
</dbReference>
<dbReference type="RefSeq" id="WP_078829466.1">
    <property type="nucleotide sequence ID" value="NZ_FUWH01000001.1"/>
</dbReference>
<dbReference type="InterPro" id="IPR011883">
    <property type="entry name" value="PaaD-like"/>
</dbReference>
<dbReference type="Proteomes" id="UP000190888">
    <property type="component" value="Unassembled WGS sequence"/>
</dbReference>
<dbReference type="InterPro" id="IPR034904">
    <property type="entry name" value="FSCA_dom_sf"/>
</dbReference>
<protein>
    <submittedName>
        <fullName evidence="3">Ring-1,2-phenylacetyl-CoA epoxidase subunit PaaD</fullName>
    </submittedName>
</protein>
<evidence type="ECO:0000313" key="3">
    <source>
        <dbReference type="EMBL" id="SJZ32699.1"/>
    </source>
</evidence>
<dbReference type="NCBIfam" id="TIGR02159">
    <property type="entry name" value="PA_CoA_Oxy4"/>
    <property type="match status" value="1"/>
</dbReference>
<dbReference type="OrthoDB" id="3684942at2"/>
<evidence type="ECO:0000313" key="4">
    <source>
        <dbReference type="Proteomes" id="UP000190888"/>
    </source>
</evidence>
<evidence type="ECO:0000259" key="2">
    <source>
        <dbReference type="Pfam" id="PF23451"/>
    </source>
</evidence>